<feature type="transmembrane region" description="Helical" evidence="1">
    <location>
        <begin position="110"/>
        <end position="130"/>
    </location>
</feature>
<evidence type="ECO:0000256" key="1">
    <source>
        <dbReference type="SAM" id="Phobius"/>
    </source>
</evidence>
<keyword evidence="3" id="KW-1185">Reference proteome</keyword>
<evidence type="ECO:0000313" key="2">
    <source>
        <dbReference type="EMBL" id="ANP44515.1"/>
    </source>
</evidence>
<keyword evidence="1" id="KW-0472">Membrane</keyword>
<reference evidence="2 3" key="1">
    <citation type="submission" date="2015-11" db="EMBL/GenBank/DDBJ databases">
        <title>Whole-Genome Sequence of Candidatus Oderbacter manganicum from the National Park Lower Oder Valley, Germany.</title>
        <authorList>
            <person name="Braun B."/>
            <person name="Liere K."/>
            <person name="Szewzyk U."/>
        </authorList>
    </citation>
    <scope>NUCLEOTIDE SEQUENCE [LARGE SCALE GENOMIC DNA]</scope>
    <source>
        <strain evidence="2 3">OTSz_A_272</strain>
    </source>
</reference>
<dbReference type="InParanoid" id="A0A1B1AD79"/>
<organism evidence="2 3">
    <name type="scientific">Candidatus Viadribacter manganicus</name>
    <dbReference type="NCBI Taxonomy" id="1759059"/>
    <lineage>
        <taxon>Bacteria</taxon>
        <taxon>Pseudomonadati</taxon>
        <taxon>Pseudomonadota</taxon>
        <taxon>Alphaproteobacteria</taxon>
        <taxon>Hyphomonadales</taxon>
        <taxon>Hyphomonadaceae</taxon>
        <taxon>Candidatus Viadribacter</taxon>
    </lineage>
</organism>
<sequence length="147" mass="15574">MSNIDLLVDQLVSTAGDLWFAALLGQFFVMVCESAKPKPAEVEEQGGPRGFALLVTILSLITPLLLFFHAFLSGSGALVAVIVAIFGAVITATIVGWIIRAAIPDVARVLNRAAPILALLVFVLALYVSWETVFAFINGFITARAAG</sequence>
<accession>A0A1B1AD79</accession>
<dbReference type="RefSeq" id="WP_066766702.1">
    <property type="nucleotide sequence ID" value="NZ_CP013244.1"/>
</dbReference>
<evidence type="ECO:0008006" key="4">
    <source>
        <dbReference type="Google" id="ProtNLM"/>
    </source>
</evidence>
<keyword evidence="1" id="KW-1133">Transmembrane helix</keyword>
<name>A0A1B1AD79_9PROT</name>
<feature type="transmembrane region" description="Helical" evidence="1">
    <location>
        <begin position="77"/>
        <end position="98"/>
    </location>
</feature>
<feature type="transmembrane region" description="Helical" evidence="1">
    <location>
        <begin position="12"/>
        <end position="31"/>
    </location>
</feature>
<feature type="transmembrane region" description="Helical" evidence="1">
    <location>
        <begin position="51"/>
        <end position="71"/>
    </location>
</feature>
<dbReference type="Proteomes" id="UP000092498">
    <property type="component" value="Chromosome"/>
</dbReference>
<protein>
    <recommendedName>
        <fullName evidence="4">Yip1 domain-containing protein</fullName>
    </recommendedName>
</protein>
<proteinExistence type="predicted"/>
<keyword evidence="1" id="KW-0812">Transmembrane</keyword>
<dbReference type="STRING" id="1759059.ATE48_00545"/>
<dbReference type="EMBL" id="CP013244">
    <property type="protein sequence ID" value="ANP44515.1"/>
    <property type="molecule type" value="Genomic_DNA"/>
</dbReference>
<gene>
    <name evidence="2" type="ORF">ATE48_00545</name>
</gene>
<dbReference type="KEGG" id="cbot:ATE48_00545"/>
<evidence type="ECO:0000313" key="3">
    <source>
        <dbReference type="Proteomes" id="UP000092498"/>
    </source>
</evidence>
<dbReference type="AlphaFoldDB" id="A0A1B1AD79"/>
<dbReference type="OrthoDB" id="9897100at2"/>